<dbReference type="InterPro" id="IPR050641">
    <property type="entry name" value="RIFMO-like"/>
</dbReference>
<comment type="caution">
    <text evidence="3">The sequence shown here is derived from an EMBL/GenBank/DDBJ whole genome shotgun (WGS) entry which is preliminary data.</text>
</comment>
<gene>
    <name evidence="3" type="ORF">SRL2020028_21460</name>
</gene>
<dbReference type="Proteomes" id="UP001165663">
    <property type="component" value="Unassembled WGS sequence"/>
</dbReference>
<evidence type="ECO:0000256" key="1">
    <source>
        <dbReference type="ARBA" id="ARBA00022630"/>
    </source>
</evidence>
<evidence type="ECO:0000256" key="2">
    <source>
        <dbReference type="ARBA" id="ARBA00022827"/>
    </source>
</evidence>
<dbReference type="PANTHER" id="PTHR43004">
    <property type="entry name" value="TRK SYSTEM POTASSIUM UPTAKE PROTEIN"/>
    <property type="match status" value="1"/>
</dbReference>
<dbReference type="Gene3D" id="3.40.30.120">
    <property type="match status" value="1"/>
</dbReference>
<dbReference type="Pfam" id="PF21274">
    <property type="entry name" value="Rng_hyd_C"/>
    <property type="match status" value="1"/>
</dbReference>
<dbReference type="AlphaFoldDB" id="A0AA37PTZ8"/>
<protein>
    <recommendedName>
        <fullName evidence="5">2,4-dichlorophenol 6-monooxygenase</fullName>
    </recommendedName>
</protein>
<keyword evidence="1" id="KW-0285">Flavoprotein</keyword>
<evidence type="ECO:0008006" key="5">
    <source>
        <dbReference type="Google" id="ProtNLM"/>
    </source>
</evidence>
<evidence type="ECO:0000313" key="3">
    <source>
        <dbReference type="EMBL" id="GLB82890.1"/>
    </source>
</evidence>
<dbReference type="EMBL" id="BRXE01000017">
    <property type="protein sequence ID" value="GLB82890.1"/>
    <property type="molecule type" value="Genomic_DNA"/>
</dbReference>
<keyword evidence="2" id="KW-0274">FAD</keyword>
<proteinExistence type="predicted"/>
<reference evidence="3" key="1">
    <citation type="submission" date="2022-07" db="EMBL/GenBank/DDBJ databases">
        <title>Mycobacterium kiyosense sp. nov., scotochromogenic slow-glowing species isolated from respiratory specimens.</title>
        <authorList>
            <person name="Fukano H."/>
            <person name="Kazumi Y."/>
            <person name="Sakagami N."/>
            <person name="Ato M."/>
            <person name="Mitarai S."/>
            <person name="Hoshino Y."/>
        </authorList>
    </citation>
    <scope>NUCLEOTIDE SEQUENCE</scope>
    <source>
        <strain evidence="3">SRL2020-028</strain>
    </source>
</reference>
<organism evidence="3 4">
    <name type="scientific">Mycobacterium kiyosense</name>
    <dbReference type="NCBI Taxonomy" id="2871094"/>
    <lineage>
        <taxon>Bacteria</taxon>
        <taxon>Bacillati</taxon>
        <taxon>Actinomycetota</taxon>
        <taxon>Actinomycetes</taxon>
        <taxon>Mycobacteriales</taxon>
        <taxon>Mycobacteriaceae</taxon>
        <taxon>Mycobacterium</taxon>
    </lineage>
</organism>
<sequence length="188" mass="20496">MHRAVFEIFFSDTPMGAARRARFEEVVKTQRTEFQAHDLEIGYSYPAGALVPDGSAPPPIDPMGSIYYPTTRPGHRLPHAWLETNGRRLSTHDLTGADGRFVLITGPDGQAWATAAAKAAEKFGIEIAVASIGADYRDADDQWAQVREIADDGAVLVRPDNYVAWRSMSSAPDPADTLVNAVSTVLQR</sequence>
<dbReference type="PANTHER" id="PTHR43004:SF19">
    <property type="entry name" value="BINDING MONOOXYGENASE, PUTATIVE (JCVI)-RELATED"/>
    <property type="match status" value="1"/>
</dbReference>
<accession>A0AA37PTZ8</accession>
<evidence type="ECO:0000313" key="4">
    <source>
        <dbReference type="Proteomes" id="UP001165663"/>
    </source>
</evidence>
<name>A0AA37PTZ8_9MYCO</name>
<dbReference type="GO" id="GO:0016491">
    <property type="term" value="F:oxidoreductase activity"/>
    <property type="evidence" value="ECO:0007669"/>
    <property type="project" value="InterPro"/>
</dbReference>